<dbReference type="EMBL" id="HBIU01061059">
    <property type="protein sequence ID" value="CAE0654009.1"/>
    <property type="molecule type" value="Transcribed_RNA"/>
</dbReference>
<proteinExistence type="predicted"/>
<gene>
    <name evidence="1" type="ORF">HAKA00212_LOCUS26378</name>
</gene>
<organism evidence="1">
    <name type="scientific">Heterosigma akashiwo</name>
    <name type="common">Chromophytic alga</name>
    <name type="synonym">Heterosigma carterae</name>
    <dbReference type="NCBI Taxonomy" id="2829"/>
    <lineage>
        <taxon>Eukaryota</taxon>
        <taxon>Sar</taxon>
        <taxon>Stramenopiles</taxon>
        <taxon>Ochrophyta</taxon>
        <taxon>Raphidophyceae</taxon>
        <taxon>Chattonellales</taxon>
        <taxon>Chattonellaceae</taxon>
        <taxon>Heterosigma</taxon>
    </lineage>
</organism>
<dbReference type="AlphaFoldDB" id="A0A6V1X684"/>
<evidence type="ECO:0000313" key="1">
    <source>
        <dbReference type="EMBL" id="CAE0654009.1"/>
    </source>
</evidence>
<name>A0A6V1X684_HETAK</name>
<accession>A0A6V1X684</accession>
<reference evidence="1" key="1">
    <citation type="submission" date="2021-01" db="EMBL/GenBank/DDBJ databases">
        <authorList>
            <person name="Corre E."/>
            <person name="Pelletier E."/>
            <person name="Niang G."/>
            <person name="Scheremetjew M."/>
            <person name="Finn R."/>
            <person name="Kale V."/>
            <person name="Holt S."/>
            <person name="Cochrane G."/>
            <person name="Meng A."/>
            <person name="Brown T."/>
            <person name="Cohen L."/>
        </authorList>
    </citation>
    <scope>NUCLEOTIDE SEQUENCE</scope>
    <source>
        <strain evidence="1">CCMP3107</strain>
    </source>
</reference>
<sequence>MKELGWLGLYSNTKGGSLGSCGEKGASYKSAGALTMSDYMDVMQRFSALCCSDGENDDGHLEGIVNMLFFTKLELEESLPEEDQQQHSRPDALSVANKPYLTQDGETFPDKDCSASALVDGSGIEHTAREGENLAAEDKNSSSHDTKVSLPTALGAAAVEQIDEPLDSLPPVYGARLPMASYWGPLVSPGCVFSEKLSILDEDDDG</sequence>
<protein>
    <submittedName>
        <fullName evidence="1">Uncharacterized protein</fullName>
    </submittedName>
</protein>